<keyword evidence="3" id="KW-0443">Lipid metabolism</keyword>
<dbReference type="GO" id="GO:0016042">
    <property type="term" value="P:lipid catabolic process"/>
    <property type="evidence" value="ECO:0007669"/>
    <property type="project" value="UniProtKB-KW"/>
</dbReference>
<evidence type="ECO:0000256" key="3">
    <source>
        <dbReference type="ARBA" id="ARBA00023098"/>
    </source>
</evidence>
<dbReference type="InterPro" id="IPR029058">
    <property type="entry name" value="AB_hydrolase_fold"/>
</dbReference>
<reference evidence="5 6" key="1">
    <citation type="submission" date="2019-03" db="EMBL/GenBank/DDBJ databases">
        <title>Draft genome of Massilia hortus sp. nov., a novel bacterial species of the Oxalobacteraceae family.</title>
        <authorList>
            <person name="Peta V."/>
            <person name="Raths R."/>
            <person name="Bucking H."/>
        </authorList>
    </citation>
    <scope>NUCLEOTIDE SEQUENCE [LARGE SCALE GENOMIC DNA]</scope>
    <source>
        <strain evidence="5 6">ONC3</strain>
    </source>
</reference>
<evidence type="ECO:0000256" key="4">
    <source>
        <dbReference type="SAM" id="SignalP"/>
    </source>
</evidence>
<organism evidence="5 6">
    <name type="scientific">Massilia horti</name>
    <dbReference type="NCBI Taxonomy" id="2562153"/>
    <lineage>
        <taxon>Bacteria</taxon>
        <taxon>Pseudomonadati</taxon>
        <taxon>Pseudomonadota</taxon>
        <taxon>Betaproteobacteria</taxon>
        <taxon>Burkholderiales</taxon>
        <taxon>Oxalobacteraceae</taxon>
        <taxon>Telluria group</taxon>
        <taxon>Massilia</taxon>
    </lineage>
</organism>
<feature type="chain" id="PRO_5021461003" evidence="4">
    <location>
        <begin position="21"/>
        <end position="326"/>
    </location>
</feature>
<dbReference type="Pfam" id="PF03403">
    <property type="entry name" value="PAF-AH_p_II"/>
    <property type="match status" value="1"/>
</dbReference>
<gene>
    <name evidence="5" type="ORF">E4O92_15255</name>
</gene>
<dbReference type="AlphaFoldDB" id="A0A4Y9SWB9"/>
<dbReference type="PANTHER" id="PTHR10272">
    <property type="entry name" value="PLATELET-ACTIVATING FACTOR ACETYLHYDROLASE"/>
    <property type="match status" value="1"/>
</dbReference>
<feature type="signal peptide" evidence="4">
    <location>
        <begin position="1"/>
        <end position="20"/>
    </location>
</feature>
<dbReference type="PANTHER" id="PTHR10272:SF0">
    <property type="entry name" value="PLATELET-ACTIVATING FACTOR ACETYLHYDROLASE"/>
    <property type="match status" value="1"/>
</dbReference>
<keyword evidence="1 5" id="KW-0378">Hydrolase</keyword>
<keyword evidence="2" id="KW-0442">Lipid degradation</keyword>
<accession>A0A4Y9SWB9</accession>
<keyword evidence="6" id="KW-1185">Reference proteome</keyword>
<dbReference type="PIRSF" id="PIRSF031982">
    <property type="entry name" value="UCP031982_abhydr"/>
    <property type="match status" value="1"/>
</dbReference>
<dbReference type="EMBL" id="SPUM01000104">
    <property type="protein sequence ID" value="TFW30895.1"/>
    <property type="molecule type" value="Genomic_DNA"/>
</dbReference>
<dbReference type="InterPro" id="IPR016986">
    <property type="entry name" value="UCP031982_abhydr"/>
</dbReference>
<comment type="caution">
    <text evidence="5">The sequence shown here is derived from an EMBL/GenBank/DDBJ whole genome shotgun (WGS) entry which is preliminary data.</text>
</comment>
<dbReference type="Gene3D" id="3.40.50.1820">
    <property type="entry name" value="alpha/beta hydrolase"/>
    <property type="match status" value="1"/>
</dbReference>
<dbReference type="OrthoDB" id="192696at2"/>
<dbReference type="Proteomes" id="UP000297258">
    <property type="component" value="Unassembled WGS sequence"/>
</dbReference>
<protein>
    <submittedName>
        <fullName evidence="5">Dienelactone hydrolase</fullName>
    </submittedName>
</protein>
<name>A0A4Y9SWB9_9BURK</name>
<evidence type="ECO:0000256" key="1">
    <source>
        <dbReference type="ARBA" id="ARBA00022801"/>
    </source>
</evidence>
<evidence type="ECO:0000256" key="2">
    <source>
        <dbReference type="ARBA" id="ARBA00022963"/>
    </source>
</evidence>
<keyword evidence="4" id="KW-0732">Signal</keyword>
<dbReference type="RefSeq" id="WP_135190593.1">
    <property type="nucleotide sequence ID" value="NZ_SPUM01000104.1"/>
</dbReference>
<proteinExistence type="predicted"/>
<evidence type="ECO:0000313" key="6">
    <source>
        <dbReference type="Proteomes" id="UP000297258"/>
    </source>
</evidence>
<dbReference type="SUPFAM" id="SSF53474">
    <property type="entry name" value="alpha/beta-Hydrolases"/>
    <property type="match status" value="1"/>
</dbReference>
<dbReference type="GO" id="GO:0003847">
    <property type="term" value="F:1-alkyl-2-acetylglycerophosphocholine esterase activity"/>
    <property type="evidence" value="ECO:0007669"/>
    <property type="project" value="TreeGrafter"/>
</dbReference>
<sequence>MRKAITLWVISLMWAVQCHAAGFQSVELPNEAGTAIKLAIWYPSAAPTAVRDMGVFTQEVATNGEIRGKKLPLVIISHGTGGNAFSHYDTALELANAGFVVAALTHPGDNSQDQSRATDILERPKHVVAVINYMLGDWEKHAALAPDRIGMFGFSSGGFTAVVNVGGKPDLTLVFEYCKTHAADFVCGLVSSHKEQPRPIAKVVPKQLYDARIKAAVIAAPALGFTFDAASLRDVRLPIQLWRAEDDVLLPHPWYAEAVRKSLPMEPEYHVVPGAGHFDFLAPCSEKLARIVPPICASQDGFDRASFHRRFNAEVVAFFEKVLAEK</sequence>
<evidence type="ECO:0000313" key="5">
    <source>
        <dbReference type="EMBL" id="TFW30895.1"/>
    </source>
</evidence>